<dbReference type="SUPFAM" id="SSF53335">
    <property type="entry name" value="S-adenosyl-L-methionine-dependent methyltransferases"/>
    <property type="match status" value="1"/>
</dbReference>
<dbReference type="Gene3D" id="3.40.50.150">
    <property type="entry name" value="Vaccinia Virus protein VP39"/>
    <property type="match status" value="1"/>
</dbReference>
<dbReference type="OrthoDB" id="10253390at2759"/>
<dbReference type="InterPro" id="IPR029063">
    <property type="entry name" value="SAM-dependent_MTases_sf"/>
</dbReference>
<name>A0A9W7XTM0_9FUNG</name>
<keyword evidence="2" id="KW-1185">Reference proteome</keyword>
<dbReference type="AlphaFoldDB" id="A0A9W7XTM0"/>
<dbReference type="Proteomes" id="UP001143981">
    <property type="component" value="Unassembled WGS sequence"/>
</dbReference>
<evidence type="ECO:0008006" key="3">
    <source>
        <dbReference type="Google" id="ProtNLM"/>
    </source>
</evidence>
<evidence type="ECO:0000313" key="2">
    <source>
        <dbReference type="Proteomes" id="UP001143981"/>
    </source>
</evidence>
<sequence>RVKANGWTNVRVVCQDASSFELPSDGHDGHADLITMSYSLSMIGDHYSAIDHISRLLRPKTGIMGVADFYVSDPRRCVCDSDAGSAGARDYHCSWIARVFWQLWFELDHVYLHPGRRNYLEHVFDTVKTLNARNHFIVPYLVQIPYYVWLGTLPPASGGGPGTRSTGSSVYVDEPLTPAASPRNCLQPSDSKGGWSQSSDELVVSCHMDKAAPLPPARGWIRLPYNPLRPEHAQFSTYIYGFTWEDPETDIGVLDLQRGDSILAITSAGDNVLAYAAHTEGLAIHCVDMNPCQNHLLELKLAALRTLTYPRFWSMFGSGRHPDFGQTLDLELSAHLSSTAYQYWRANADAFGAKGVRQLVSGALGHHNLYTTGYSGVALRCLGAIARLLGVHGDLQRMATTESLEVQAATWRQRVLHRLLGNVAIRLLDNRVAMWQLMGVPTNQWNMLHSEGGMSQYVRDTLDPV</sequence>
<feature type="non-terminal residue" evidence="1">
    <location>
        <position position="1"/>
    </location>
</feature>
<evidence type="ECO:0000313" key="1">
    <source>
        <dbReference type="EMBL" id="KAJ1718790.1"/>
    </source>
</evidence>
<organism evidence="1 2">
    <name type="scientific">Coemansia biformis</name>
    <dbReference type="NCBI Taxonomy" id="1286918"/>
    <lineage>
        <taxon>Eukaryota</taxon>
        <taxon>Fungi</taxon>
        <taxon>Fungi incertae sedis</taxon>
        <taxon>Zoopagomycota</taxon>
        <taxon>Kickxellomycotina</taxon>
        <taxon>Kickxellomycetes</taxon>
        <taxon>Kickxellales</taxon>
        <taxon>Kickxellaceae</taxon>
        <taxon>Coemansia</taxon>
    </lineage>
</organism>
<dbReference type="InterPro" id="IPR021829">
    <property type="entry name" value="DUF3419"/>
</dbReference>
<dbReference type="Pfam" id="PF11899">
    <property type="entry name" value="DUF3419"/>
    <property type="match status" value="1"/>
</dbReference>
<dbReference type="EMBL" id="JANBOI010003207">
    <property type="protein sequence ID" value="KAJ1718790.1"/>
    <property type="molecule type" value="Genomic_DNA"/>
</dbReference>
<accession>A0A9W7XTM0</accession>
<dbReference type="PANTHER" id="PTHR47473">
    <property type="entry name" value="BTA1P"/>
    <property type="match status" value="1"/>
</dbReference>
<comment type="caution">
    <text evidence="1">The sequence shown here is derived from an EMBL/GenBank/DDBJ whole genome shotgun (WGS) entry which is preliminary data.</text>
</comment>
<gene>
    <name evidence="1" type="ORF">LPJ61_006471</name>
</gene>
<proteinExistence type="predicted"/>
<protein>
    <recommendedName>
        <fullName evidence="3">S-adenosyl-L-methionine-dependent methyltransferase</fullName>
    </recommendedName>
</protein>
<reference evidence="1" key="1">
    <citation type="submission" date="2022-07" db="EMBL/GenBank/DDBJ databases">
        <title>Phylogenomic reconstructions and comparative analyses of Kickxellomycotina fungi.</title>
        <authorList>
            <person name="Reynolds N.K."/>
            <person name="Stajich J.E."/>
            <person name="Barry K."/>
            <person name="Grigoriev I.V."/>
            <person name="Crous P."/>
            <person name="Smith M.E."/>
        </authorList>
    </citation>
    <scope>NUCLEOTIDE SEQUENCE</scope>
    <source>
        <strain evidence="1">BCRC 34381</strain>
    </source>
</reference>
<dbReference type="PANTHER" id="PTHR47473:SF1">
    <property type="entry name" value="METHYLTRANSFERASE DOMAIN-CONTAINING PROTEIN"/>
    <property type="match status" value="1"/>
</dbReference>
<feature type="non-terminal residue" evidence="1">
    <location>
        <position position="465"/>
    </location>
</feature>